<protein>
    <submittedName>
        <fullName evidence="1">Uncharacterized protein</fullName>
    </submittedName>
</protein>
<sequence length="40" mass="4659">MFGTVWLVSHRNVVRCFAHMRRGSSLSENGERVNTRAIRQ</sequence>
<proteinExistence type="predicted"/>
<organism evidence="1">
    <name type="scientific">Arundo donax</name>
    <name type="common">Giant reed</name>
    <name type="synonym">Donax arundinaceus</name>
    <dbReference type="NCBI Taxonomy" id="35708"/>
    <lineage>
        <taxon>Eukaryota</taxon>
        <taxon>Viridiplantae</taxon>
        <taxon>Streptophyta</taxon>
        <taxon>Embryophyta</taxon>
        <taxon>Tracheophyta</taxon>
        <taxon>Spermatophyta</taxon>
        <taxon>Magnoliopsida</taxon>
        <taxon>Liliopsida</taxon>
        <taxon>Poales</taxon>
        <taxon>Poaceae</taxon>
        <taxon>PACMAD clade</taxon>
        <taxon>Arundinoideae</taxon>
        <taxon>Arundineae</taxon>
        <taxon>Arundo</taxon>
    </lineage>
</organism>
<dbReference type="AlphaFoldDB" id="A0A0A8YNY3"/>
<reference evidence="1" key="1">
    <citation type="submission" date="2014-09" db="EMBL/GenBank/DDBJ databases">
        <authorList>
            <person name="Magalhaes I.L.F."/>
            <person name="Oliveira U."/>
            <person name="Santos F.R."/>
            <person name="Vidigal T.H.D.A."/>
            <person name="Brescovit A.D."/>
            <person name="Santos A.J."/>
        </authorList>
    </citation>
    <scope>NUCLEOTIDE SEQUENCE</scope>
    <source>
        <tissue evidence="1">Shoot tissue taken approximately 20 cm above the soil surface</tissue>
    </source>
</reference>
<reference evidence="1" key="2">
    <citation type="journal article" date="2015" name="Data Brief">
        <title>Shoot transcriptome of the giant reed, Arundo donax.</title>
        <authorList>
            <person name="Barrero R.A."/>
            <person name="Guerrero F.D."/>
            <person name="Moolhuijzen P."/>
            <person name="Goolsby J.A."/>
            <person name="Tidwell J."/>
            <person name="Bellgard S.E."/>
            <person name="Bellgard M.I."/>
        </authorList>
    </citation>
    <scope>NUCLEOTIDE SEQUENCE</scope>
    <source>
        <tissue evidence="1">Shoot tissue taken approximately 20 cm above the soil surface</tissue>
    </source>
</reference>
<evidence type="ECO:0000313" key="1">
    <source>
        <dbReference type="EMBL" id="JAD24502.1"/>
    </source>
</evidence>
<name>A0A0A8YNY3_ARUDO</name>
<accession>A0A0A8YNY3</accession>
<dbReference type="EMBL" id="GBRH01273393">
    <property type="protein sequence ID" value="JAD24502.1"/>
    <property type="molecule type" value="Transcribed_RNA"/>
</dbReference>